<gene>
    <name evidence="8" type="ORF">RJJ65_41160</name>
</gene>
<dbReference type="Gene3D" id="2.40.160.60">
    <property type="entry name" value="Outer membrane protein transport protein (OMPP1/FadL/TodX)"/>
    <property type="match status" value="1"/>
</dbReference>
<protein>
    <submittedName>
        <fullName evidence="8">Outer membrane protein transport protein</fullName>
    </submittedName>
</protein>
<comment type="caution">
    <text evidence="8">The sequence shown here is derived from an EMBL/GenBank/DDBJ whole genome shotgun (WGS) entry which is preliminary data.</text>
</comment>
<evidence type="ECO:0000256" key="2">
    <source>
        <dbReference type="ARBA" id="ARBA00008163"/>
    </source>
</evidence>
<evidence type="ECO:0000256" key="6">
    <source>
        <dbReference type="ARBA" id="ARBA00023136"/>
    </source>
</evidence>
<keyword evidence="7" id="KW-0998">Cell outer membrane</keyword>
<dbReference type="Proteomes" id="UP001268610">
    <property type="component" value="Unassembled WGS sequence"/>
</dbReference>
<sequence>PSAAYKVNDHLSLGASIGMSYQAIALKTDLRFPNELIGVRRLIDEDVCGTFKENGNIVGDLLLFGVCNAEEGVGPFKKFGSMEVALEQTLSPTYNLGVLWEPTED</sequence>
<dbReference type="EMBL" id="JAVLSF010001417">
    <property type="protein sequence ID" value="MDR9778961.1"/>
    <property type="molecule type" value="Genomic_DNA"/>
</dbReference>
<comment type="subcellular location">
    <subcellularLocation>
        <location evidence="1">Cell outer membrane</location>
        <topology evidence="1">Multi-pass membrane protein</topology>
    </subcellularLocation>
</comment>
<feature type="non-terminal residue" evidence="8">
    <location>
        <position position="1"/>
    </location>
</feature>
<proteinExistence type="inferred from homology"/>
<dbReference type="Pfam" id="PF03349">
    <property type="entry name" value="Toluene_X"/>
    <property type="match status" value="1"/>
</dbReference>
<keyword evidence="5" id="KW-0732">Signal</keyword>
<evidence type="ECO:0000313" key="9">
    <source>
        <dbReference type="Proteomes" id="UP001268610"/>
    </source>
</evidence>
<keyword evidence="4" id="KW-0812">Transmembrane</keyword>
<evidence type="ECO:0000256" key="7">
    <source>
        <dbReference type="ARBA" id="ARBA00023237"/>
    </source>
</evidence>
<evidence type="ECO:0000256" key="3">
    <source>
        <dbReference type="ARBA" id="ARBA00022452"/>
    </source>
</evidence>
<dbReference type="GO" id="GO:0009279">
    <property type="term" value="C:cell outer membrane"/>
    <property type="evidence" value="ECO:0007669"/>
    <property type="project" value="UniProtKB-SubCell"/>
</dbReference>
<evidence type="ECO:0000256" key="5">
    <source>
        <dbReference type="ARBA" id="ARBA00022729"/>
    </source>
</evidence>
<keyword evidence="6" id="KW-0472">Membrane</keyword>
<evidence type="ECO:0000256" key="4">
    <source>
        <dbReference type="ARBA" id="ARBA00022692"/>
    </source>
</evidence>
<evidence type="ECO:0000313" key="8">
    <source>
        <dbReference type="EMBL" id="MDR9778961.1"/>
    </source>
</evidence>
<accession>A0AAJ2H726</accession>
<organism evidence="8 9">
    <name type="scientific">Rhizobium hidalgonense</name>
    <dbReference type="NCBI Taxonomy" id="1538159"/>
    <lineage>
        <taxon>Bacteria</taxon>
        <taxon>Pseudomonadati</taxon>
        <taxon>Pseudomonadota</taxon>
        <taxon>Alphaproteobacteria</taxon>
        <taxon>Hyphomicrobiales</taxon>
        <taxon>Rhizobiaceae</taxon>
        <taxon>Rhizobium/Agrobacterium group</taxon>
        <taxon>Rhizobium</taxon>
    </lineage>
</organism>
<evidence type="ECO:0000256" key="1">
    <source>
        <dbReference type="ARBA" id="ARBA00004571"/>
    </source>
</evidence>
<name>A0AAJ2H726_9HYPH</name>
<comment type="similarity">
    <text evidence="2">Belongs to the OmpP1/FadL family.</text>
</comment>
<keyword evidence="3" id="KW-1134">Transmembrane beta strand</keyword>
<dbReference type="AlphaFoldDB" id="A0AAJ2H726"/>
<dbReference type="RefSeq" id="WP_310866898.1">
    <property type="nucleotide sequence ID" value="NZ_JAVLSF010001417.1"/>
</dbReference>
<reference evidence="8" key="1">
    <citation type="submission" date="2023-04" db="EMBL/GenBank/DDBJ databases">
        <title>Genomic characterization of faba bean (Vicia faba) microsymbionts in Mexican soils.</title>
        <authorList>
            <person name="Rivera Orduna F.N."/>
            <person name="Guevara-Luna J."/>
            <person name="Yan J."/>
            <person name="Arroyo-Herrera I."/>
            <person name="Li Y."/>
            <person name="Vasquez-Murrieta M.S."/>
            <person name="Wang E.T."/>
        </authorList>
    </citation>
    <scope>NUCLEOTIDE SEQUENCE</scope>
    <source>
        <strain evidence="8">CH26</strain>
    </source>
</reference>
<feature type="non-terminal residue" evidence="8">
    <location>
        <position position="105"/>
    </location>
</feature>
<dbReference type="InterPro" id="IPR005017">
    <property type="entry name" value="OMPP1/FadL/TodX"/>
</dbReference>